<keyword evidence="1" id="KW-0677">Repeat</keyword>
<dbReference type="Pfam" id="PF01535">
    <property type="entry name" value="PPR"/>
    <property type="match status" value="2"/>
</dbReference>
<dbReference type="Proteomes" id="UP001141806">
    <property type="component" value="Unassembled WGS sequence"/>
</dbReference>
<dbReference type="GO" id="GO:0003723">
    <property type="term" value="F:RNA binding"/>
    <property type="evidence" value="ECO:0007669"/>
    <property type="project" value="InterPro"/>
</dbReference>
<protein>
    <recommendedName>
        <fullName evidence="3">DYW domain-containing protein</fullName>
    </recommendedName>
</protein>
<evidence type="ECO:0000259" key="3">
    <source>
        <dbReference type="Pfam" id="PF14432"/>
    </source>
</evidence>
<proteinExistence type="predicted"/>
<dbReference type="FunFam" id="1.25.40.10:FF:000348">
    <property type="entry name" value="Pentatricopeptide repeat-containing protein chloroplastic"/>
    <property type="match status" value="1"/>
</dbReference>
<name>A0A9Q0QVX5_9MAGN</name>
<dbReference type="FunFam" id="1.25.40.10:FF:000184">
    <property type="entry name" value="Pentatricopeptide repeat-containing protein, chloroplastic"/>
    <property type="match status" value="1"/>
</dbReference>
<dbReference type="Pfam" id="PF14432">
    <property type="entry name" value="DYW_deaminase"/>
    <property type="match status" value="1"/>
</dbReference>
<dbReference type="InterPro" id="IPR046960">
    <property type="entry name" value="PPR_At4g14850-like_plant"/>
</dbReference>
<dbReference type="PANTHER" id="PTHR47926">
    <property type="entry name" value="PENTATRICOPEPTIDE REPEAT-CONTAINING PROTEIN"/>
    <property type="match status" value="1"/>
</dbReference>
<comment type="caution">
    <text evidence="4">The sequence shown here is derived from an EMBL/GenBank/DDBJ whole genome shotgun (WGS) entry which is preliminary data.</text>
</comment>
<feature type="repeat" description="PPR" evidence="2">
    <location>
        <begin position="318"/>
        <end position="355"/>
    </location>
</feature>
<dbReference type="SUPFAM" id="SSF48452">
    <property type="entry name" value="TPR-like"/>
    <property type="match status" value="1"/>
</dbReference>
<dbReference type="InterPro" id="IPR011990">
    <property type="entry name" value="TPR-like_helical_dom_sf"/>
</dbReference>
<organism evidence="4 5">
    <name type="scientific">Protea cynaroides</name>
    <dbReference type="NCBI Taxonomy" id="273540"/>
    <lineage>
        <taxon>Eukaryota</taxon>
        <taxon>Viridiplantae</taxon>
        <taxon>Streptophyta</taxon>
        <taxon>Embryophyta</taxon>
        <taxon>Tracheophyta</taxon>
        <taxon>Spermatophyta</taxon>
        <taxon>Magnoliopsida</taxon>
        <taxon>Proteales</taxon>
        <taxon>Proteaceae</taxon>
        <taxon>Protea</taxon>
    </lineage>
</organism>
<dbReference type="NCBIfam" id="TIGR00756">
    <property type="entry name" value="PPR"/>
    <property type="match status" value="4"/>
</dbReference>
<dbReference type="AlphaFoldDB" id="A0A9Q0QVX5"/>
<dbReference type="GO" id="GO:0008270">
    <property type="term" value="F:zinc ion binding"/>
    <property type="evidence" value="ECO:0007669"/>
    <property type="project" value="InterPro"/>
</dbReference>
<reference evidence="4" key="1">
    <citation type="journal article" date="2023" name="Plant J.">
        <title>The genome of the king protea, Protea cynaroides.</title>
        <authorList>
            <person name="Chang J."/>
            <person name="Duong T.A."/>
            <person name="Schoeman C."/>
            <person name="Ma X."/>
            <person name="Roodt D."/>
            <person name="Barker N."/>
            <person name="Li Z."/>
            <person name="Van de Peer Y."/>
            <person name="Mizrachi E."/>
        </authorList>
    </citation>
    <scope>NUCLEOTIDE SEQUENCE</scope>
    <source>
        <tissue evidence="4">Young leaves</tissue>
    </source>
</reference>
<dbReference type="InterPro" id="IPR046848">
    <property type="entry name" value="E_motif"/>
</dbReference>
<dbReference type="InterPro" id="IPR032867">
    <property type="entry name" value="DYW_dom"/>
</dbReference>
<keyword evidence="5" id="KW-1185">Reference proteome</keyword>
<dbReference type="EMBL" id="JAMYWD010000004">
    <property type="protein sequence ID" value="KAJ4973767.1"/>
    <property type="molecule type" value="Genomic_DNA"/>
</dbReference>
<evidence type="ECO:0000313" key="4">
    <source>
        <dbReference type="EMBL" id="KAJ4973767.1"/>
    </source>
</evidence>
<evidence type="ECO:0000256" key="1">
    <source>
        <dbReference type="ARBA" id="ARBA00022737"/>
    </source>
</evidence>
<dbReference type="InterPro" id="IPR002885">
    <property type="entry name" value="PPR_rpt"/>
</dbReference>
<sequence length="631" mass="71279">MFLAEVNLTNLNYRAKQQYLFSLLQCCKSSKELTQIHSQIVVNGFSQKNYILGKLLSFCVTSGNLVHAQKAFDQIMIPSTIVWNQMISGYASSETPLKSFQFFNQMGSSEAKPDGFTFLFLLNACTRSSYLKEGKQLHGRILSNGLCSNVFVQTNLVNMYFTAGGVAGVAMARKVFDEMTQRNVTTWNSLLSGYFRCGDINTAREIFDKMPERNSISWTTMIAGYAKTGKCKQALALFYEMKKAQVEMDQVVFLAALSACAELGDLRTGRWIHFYLDKASCIQKPYFVSLKNALIHMYASCGVIEEAYRVFKEMSHRNTISWTTMITGFAKQGFGEEALAVFKWMQNVEGEGIRPDEITFIGVLCACSHRGWVDKGWHYFKCMTTTYNIEPRIEHYGCMVDLLSRAGQLDEAYKLIENMPMKPNTALWVALLGGCRIYKNVEIAANVDNQLALEVEPDQAAGYLVLLSNVYAAARRWDDVAKVRGRMVAMGLRKPSGRSWIQVDGVIHEFVAGDQSHRHATAIFKMVKEITRLAELEGHIPCTSEVLLDVEEEEKGQFLYFHGEKLAMAFGLLSIPDPVTPILIVKNLRICSDCHSIAKLVSKIFNRNIIIRDHNRFHHFEAGACSCNDYW</sequence>
<feature type="repeat" description="PPR" evidence="2">
    <location>
        <begin position="183"/>
        <end position="217"/>
    </location>
</feature>
<dbReference type="PROSITE" id="PS51375">
    <property type="entry name" value="PPR"/>
    <property type="match status" value="3"/>
</dbReference>
<dbReference type="Pfam" id="PF13041">
    <property type="entry name" value="PPR_2"/>
    <property type="match status" value="3"/>
</dbReference>
<feature type="repeat" description="PPR" evidence="2">
    <location>
        <begin position="79"/>
        <end position="113"/>
    </location>
</feature>
<accession>A0A9Q0QVX5</accession>
<dbReference type="OrthoDB" id="185373at2759"/>
<evidence type="ECO:0000313" key="5">
    <source>
        <dbReference type="Proteomes" id="UP001141806"/>
    </source>
</evidence>
<feature type="domain" description="DYW" evidence="3">
    <location>
        <begin position="538"/>
        <end position="631"/>
    </location>
</feature>
<dbReference type="Pfam" id="PF12854">
    <property type="entry name" value="PPR_1"/>
    <property type="match status" value="1"/>
</dbReference>
<evidence type="ECO:0000256" key="2">
    <source>
        <dbReference type="PROSITE-ProRule" id="PRU00708"/>
    </source>
</evidence>
<dbReference type="Gene3D" id="1.25.40.10">
    <property type="entry name" value="Tetratricopeptide repeat domain"/>
    <property type="match status" value="4"/>
</dbReference>
<gene>
    <name evidence="4" type="ORF">NE237_006941</name>
</gene>
<dbReference type="Pfam" id="PF20431">
    <property type="entry name" value="E_motif"/>
    <property type="match status" value="1"/>
</dbReference>
<dbReference type="PANTHER" id="PTHR47926:SF526">
    <property type="entry name" value="PENTACOTRIPEPTIDE-REPEAT REGION OF PRORP DOMAIN-CONTAINING PROTEIN"/>
    <property type="match status" value="1"/>
</dbReference>
<dbReference type="GO" id="GO:0009451">
    <property type="term" value="P:RNA modification"/>
    <property type="evidence" value="ECO:0007669"/>
    <property type="project" value="InterPro"/>
</dbReference>